<dbReference type="EMBL" id="LSRS01000005">
    <property type="protein sequence ID" value="KAF1084396.1"/>
    <property type="molecule type" value="Genomic_DNA"/>
</dbReference>
<dbReference type="OrthoDB" id="9806350at2"/>
<organism evidence="2 3">
    <name type="scientific">Sporotomaculum syntrophicum</name>
    <dbReference type="NCBI Taxonomy" id="182264"/>
    <lineage>
        <taxon>Bacteria</taxon>
        <taxon>Bacillati</taxon>
        <taxon>Bacillota</taxon>
        <taxon>Clostridia</taxon>
        <taxon>Eubacteriales</taxon>
        <taxon>Desulfallaceae</taxon>
        <taxon>Sporotomaculum</taxon>
    </lineage>
</organism>
<accession>A0A9D2WP74</accession>
<dbReference type="PANTHER" id="PTHR43760:SF1">
    <property type="entry name" value="ENDORIBONUCLEASE L-PSP_CHORISMATE MUTASE-LIKE DOMAIN-CONTAINING PROTEIN"/>
    <property type="match status" value="1"/>
</dbReference>
<dbReference type="SUPFAM" id="SSF55298">
    <property type="entry name" value="YjgF-like"/>
    <property type="match status" value="1"/>
</dbReference>
<protein>
    <submittedName>
        <fullName evidence="2">Aminoacrylate peracid reductase RutC</fullName>
    </submittedName>
</protein>
<dbReference type="Pfam" id="PF14588">
    <property type="entry name" value="YjgF_endoribonc"/>
    <property type="match status" value="1"/>
</dbReference>
<dbReference type="InterPro" id="IPR013813">
    <property type="entry name" value="Endoribo_LPSP/chorism_mut-like"/>
</dbReference>
<feature type="domain" description="Endoribonuclease L-PSP/chorismate mutase-like" evidence="1">
    <location>
        <begin position="5"/>
        <end position="150"/>
    </location>
</feature>
<proteinExistence type="predicted"/>
<dbReference type="CDD" id="cd02199">
    <property type="entry name" value="YjgF_YER057c_UK114_like_1"/>
    <property type="match status" value="1"/>
</dbReference>
<keyword evidence="3" id="KW-1185">Reference proteome</keyword>
<dbReference type="InterPro" id="IPR035959">
    <property type="entry name" value="RutC-like_sf"/>
</dbReference>
<dbReference type="AlphaFoldDB" id="A0A9D2WP74"/>
<name>A0A9D2WP74_9FIRM</name>
<dbReference type="RefSeq" id="WP_161822486.1">
    <property type="nucleotide sequence ID" value="NZ_LSRS01000005.1"/>
</dbReference>
<gene>
    <name evidence="2" type="primary">rutC</name>
    <name evidence="2" type="ORF">SPSYN_02173</name>
</gene>
<dbReference type="PANTHER" id="PTHR43760">
    <property type="entry name" value="ENDORIBONUCLEASE-RELATED"/>
    <property type="match status" value="1"/>
</dbReference>
<dbReference type="Gene3D" id="3.30.1330.40">
    <property type="entry name" value="RutC-like"/>
    <property type="match status" value="1"/>
</dbReference>
<dbReference type="Proteomes" id="UP000798488">
    <property type="component" value="Unassembled WGS sequence"/>
</dbReference>
<evidence type="ECO:0000313" key="2">
    <source>
        <dbReference type="EMBL" id="KAF1084396.1"/>
    </source>
</evidence>
<evidence type="ECO:0000313" key="3">
    <source>
        <dbReference type="Proteomes" id="UP000798488"/>
    </source>
</evidence>
<comment type="caution">
    <text evidence="2">The sequence shown here is derived from an EMBL/GenBank/DDBJ whole genome shotgun (WGS) entry which is preliminary data.</text>
</comment>
<evidence type="ECO:0000259" key="1">
    <source>
        <dbReference type="Pfam" id="PF14588"/>
    </source>
</evidence>
<reference evidence="2" key="1">
    <citation type="submission" date="2016-02" db="EMBL/GenBank/DDBJ databases">
        <title>Draft Genome Sequence of Sporotomaculum syntrophicum Strain FB, a Syntrophic Benzoate Degrader.</title>
        <authorList>
            <person name="Nobu M.K."/>
            <person name="Narihiro T."/>
            <person name="Qiu Y.-L."/>
            <person name="Ohashi A."/>
            <person name="Liu W.-T."/>
            <person name="Yuji S."/>
        </authorList>
    </citation>
    <scope>NUCLEOTIDE SEQUENCE</scope>
    <source>
        <strain evidence="2">FB</strain>
    </source>
</reference>
<sequence length="153" mass="16482">MDIENKLQELGIVIPEINKPLAAYVPGRLAGDFIYVSGQLPIKAGEIIYAGRVGAELNLAEGQEAARLAAINCLAVLHDTLQDWSRLVQIVKITGYVQSGQDFYEQAKVINGASELLEQVFGERGKHARAALGVAALPLNAACEVEMIAQIRV</sequence>